<dbReference type="Gene3D" id="3.40.1190.10">
    <property type="entry name" value="Mur-like, catalytic domain"/>
    <property type="match status" value="1"/>
</dbReference>
<dbReference type="PANTHER" id="PTHR23135:SF4">
    <property type="entry name" value="UDP-N-ACETYLMURAMOYL-L-ALANYL-D-GLUTAMATE--2,6-DIAMINOPIMELATE LIGASE MURE HOMOLOG, CHLOROPLASTIC"/>
    <property type="match status" value="1"/>
</dbReference>
<feature type="short sequence motif" description="Meso-diaminopimelate recognition motif" evidence="8">
    <location>
        <begin position="408"/>
        <end position="411"/>
    </location>
</feature>
<comment type="catalytic activity">
    <reaction evidence="8">
        <text>UDP-N-acetyl-alpha-D-muramoyl-L-alanyl-D-glutamate + meso-2,6-diaminopimelate + ATP = UDP-N-acetyl-alpha-D-muramoyl-L-alanyl-gamma-D-glutamyl-meso-2,6-diaminopimelate + ADP + phosphate + H(+)</text>
        <dbReference type="Rhea" id="RHEA:23676"/>
        <dbReference type="ChEBI" id="CHEBI:15378"/>
        <dbReference type="ChEBI" id="CHEBI:30616"/>
        <dbReference type="ChEBI" id="CHEBI:43474"/>
        <dbReference type="ChEBI" id="CHEBI:57791"/>
        <dbReference type="ChEBI" id="CHEBI:83900"/>
        <dbReference type="ChEBI" id="CHEBI:83905"/>
        <dbReference type="ChEBI" id="CHEBI:456216"/>
        <dbReference type="EC" id="6.3.2.13"/>
    </reaction>
</comment>
<feature type="binding site" evidence="8">
    <location>
        <position position="178"/>
    </location>
    <ligand>
        <name>UDP-N-acetyl-alpha-D-muramoyl-L-alanyl-D-glutamate</name>
        <dbReference type="ChEBI" id="CHEBI:83900"/>
    </ligand>
</feature>
<evidence type="ECO:0000256" key="6">
    <source>
        <dbReference type="ARBA" id="ARBA00023306"/>
    </source>
</evidence>
<feature type="binding site" evidence="8">
    <location>
        <position position="457"/>
    </location>
    <ligand>
        <name>meso-2,6-diaminopimelate</name>
        <dbReference type="ChEBI" id="CHEBI:57791"/>
    </ligand>
</feature>
<dbReference type="InterPro" id="IPR005761">
    <property type="entry name" value="UDP-N-AcMur-Glu-dNH2Pim_ligase"/>
</dbReference>
<dbReference type="NCBIfam" id="NF001126">
    <property type="entry name" value="PRK00139.1-4"/>
    <property type="match status" value="1"/>
</dbReference>
<dbReference type="AlphaFoldDB" id="A0A845DNA5"/>
<dbReference type="PANTHER" id="PTHR23135">
    <property type="entry name" value="MUR LIGASE FAMILY MEMBER"/>
    <property type="match status" value="1"/>
</dbReference>
<reference evidence="13 14" key="1">
    <citation type="submission" date="2019-11" db="EMBL/GenBank/DDBJ databases">
        <title>Genome sequences of 17 halophilic strains isolated from different environments.</title>
        <authorList>
            <person name="Furrow R.E."/>
        </authorList>
    </citation>
    <scope>NUCLEOTIDE SEQUENCE [LARGE SCALE GENOMIC DNA]</scope>
    <source>
        <strain evidence="13 14">22511_23_Filter</strain>
    </source>
</reference>
<dbReference type="SUPFAM" id="SSF53623">
    <property type="entry name" value="MurD-like peptide ligases, catalytic domain"/>
    <property type="match status" value="1"/>
</dbReference>
<dbReference type="NCBIfam" id="TIGR01085">
    <property type="entry name" value="murE"/>
    <property type="match status" value="1"/>
</dbReference>
<dbReference type="InterPro" id="IPR013221">
    <property type="entry name" value="Mur_ligase_cen"/>
</dbReference>
<feature type="binding site" evidence="8">
    <location>
        <position position="31"/>
    </location>
    <ligand>
        <name>UDP-N-acetyl-alpha-D-muramoyl-L-alanyl-D-glutamate</name>
        <dbReference type="ChEBI" id="CHEBI:83900"/>
    </ligand>
</feature>
<evidence type="ECO:0000313" key="13">
    <source>
        <dbReference type="EMBL" id="MYL19091.1"/>
    </source>
</evidence>
<keyword evidence="7 8" id="KW-0961">Cell wall biogenesis/degradation</keyword>
<evidence type="ECO:0000259" key="11">
    <source>
        <dbReference type="Pfam" id="PF02875"/>
    </source>
</evidence>
<evidence type="ECO:0000256" key="5">
    <source>
        <dbReference type="ARBA" id="ARBA00022984"/>
    </source>
</evidence>
<gene>
    <name evidence="8" type="primary">murE</name>
    <name evidence="13" type="ORF">GLW04_04265</name>
</gene>
<comment type="cofactor">
    <cofactor evidence="8">
        <name>Mg(2+)</name>
        <dbReference type="ChEBI" id="CHEBI:18420"/>
    </cofactor>
</comment>
<protein>
    <recommendedName>
        <fullName evidence="8">UDP-N-acetylmuramoyl-L-alanyl-D-glutamate--2,6-diaminopimelate ligase</fullName>
        <ecNumber evidence="8">6.3.2.13</ecNumber>
    </recommendedName>
    <alternativeName>
        <fullName evidence="8">Meso-A2pm-adding enzyme</fullName>
    </alternativeName>
    <alternativeName>
        <fullName evidence="8">Meso-diaminopimelate-adding enzyme</fullName>
    </alternativeName>
    <alternativeName>
        <fullName evidence="8">UDP-MurNAc-L-Ala-D-Glu:meso-diaminopimelate ligase</fullName>
    </alternativeName>
    <alternativeName>
        <fullName evidence="8">UDP-MurNAc-tripeptide synthetase</fullName>
    </alternativeName>
    <alternativeName>
        <fullName evidence="8">UDP-N-acetylmuramyl-tripeptide synthetase</fullName>
    </alternativeName>
</protein>
<dbReference type="InterPro" id="IPR036615">
    <property type="entry name" value="Mur_ligase_C_dom_sf"/>
</dbReference>
<comment type="function">
    <text evidence="8">Catalyzes the addition of meso-diaminopimelic acid to the nucleotide precursor UDP-N-acetylmuramoyl-L-alanyl-D-glutamate (UMAG) in the biosynthesis of bacterial cell-wall peptidoglycan.</text>
</comment>
<dbReference type="GO" id="GO:0051301">
    <property type="term" value="P:cell division"/>
    <property type="evidence" value="ECO:0007669"/>
    <property type="project" value="UniProtKB-KW"/>
</dbReference>
<feature type="modified residue" description="N6-carboxylysine" evidence="8">
    <location>
        <position position="218"/>
    </location>
</feature>
<dbReference type="GO" id="GO:0008360">
    <property type="term" value="P:regulation of cell shape"/>
    <property type="evidence" value="ECO:0007669"/>
    <property type="project" value="UniProtKB-KW"/>
</dbReference>
<keyword evidence="4 8" id="KW-0133">Cell shape</keyword>
<dbReference type="GO" id="GO:0071555">
    <property type="term" value="P:cell wall organization"/>
    <property type="evidence" value="ECO:0007669"/>
    <property type="project" value="UniProtKB-KW"/>
</dbReference>
<dbReference type="GO" id="GO:0009252">
    <property type="term" value="P:peptidoglycan biosynthetic process"/>
    <property type="evidence" value="ECO:0007669"/>
    <property type="project" value="UniProtKB-UniRule"/>
</dbReference>
<dbReference type="Pfam" id="PF01225">
    <property type="entry name" value="Mur_ligase"/>
    <property type="match status" value="1"/>
</dbReference>
<feature type="domain" description="Mur ligase central" evidence="12">
    <location>
        <begin position="107"/>
        <end position="313"/>
    </location>
</feature>
<sequence length="490" mass="54257">MKLEKVLRFVPFYQSSRPLKNVNITGLSMDSRSTSHGDLFICLRGVNMDGHRFAADAAKRGAAAVLAEDPLPLNVPVILVNDTTRAAAMTAAAFYHNPSEDLHVTGITGTNGKTSISYLLYDIFQRMEKKAGLIGTIEVDIAGKRQPVKNTTPDALTLQRYFSDMKQAGVEHAVMEVSSHALDQGRVYGCDFNVAVFTNLTRDHLDYHDHFDDYLRAKSLLFAQLGNGYNKKRERFAVINIDSPSASKFIRSTSQGLLTYGVKGRADVQARNCRLTEKGTFFRLETPIGNMMIESPLMGEFSIYNMLAAASAAILSGASLETIQQSFLHTKGIRGRFESIREGQPYGVVVDYAHTPDSLENVLKTATAVTSGKIILVVGCGGDRDRSKRSVMGNISVKYADQVIFTNDNPRSEDPEQIFADITADLKGNYHIVEDRREALRQAVVSAGKGDMILIAGKGHETYQEIKGVRYPFDDRETAREIIREMKEHL</sequence>
<comment type="caution">
    <text evidence="13">The sequence shown here is derived from an EMBL/GenBank/DDBJ whole genome shotgun (WGS) entry which is preliminary data.</text>
</comment>
<evidence type="ECO:0000256" key="4">
    <source>
        <dbReference type="ARBA" id="ARBA00022960"/>
    </source>
</evidence>
<evidence type="ECO:0000256" key="2">
    <source>
        <dbReference type="ARBA" id="ARBA00005898"/>
    </source>
</evidence>
<dbReference type="EC" id="6.3.2.13" evidence="8"/>
<keyword evidence="6 8" id="KW-0131">Cell cycle</keyword>
<comment type="caution">
    <text evidence="8">Lacks conserved residue(s) required for the propagation of feature annotation.</text>
</comment>
<feature type="binding site" evidence="8">
    <location>
        <begin position="408"/>
        <end position="411"/>
    </location>
    <ligand>
        <name>meso-2,6-diaminopimelate</name>
        <dbReference type="ChEBI" id="CHEBI:57791"/>
    </ligand>
</feature>
<feature type="domain" description="Mur ligase C-terminal" evidence="11">
    <location>
        <begin position="335"/>
        <end position="459"/>
    </location>
</feature>
<dbReference type="InterPro" id="IPR004101">
    <property type="entry name" value="Mur_ligase_C"/>
</dbReference>
<dbReference type="EMBL" id="WMET01000001">
    <property type="protein sequence ID" value="MYL19091.1"/>
    <property type="molecule type" value="Genomic_DNA"/>
</dbReference>
<evidence type="ECO:0000313" key="14">
    <source>
        <dbReference type="Proteomes" id="UP000460949"/>
    </source>
</evidence>
<dbReference type="Pfam" id="PF08245">
    <property type="entry name" value="Mur_ligase_M"/>
    <property type="match status" value="1"/>
</dbReference>
<name>A0A845DNA5_9BACI</name>
<dbReference type="InterPro" id="IPR000713">
    <property type="entry name" value="Mur_ligase_N"/>
</dbReference>
<feature type="binding site" evidence="8">
    <location>
        <position position="461"/>
    </location>
    <ligand>
        <name>meso-2,6-diaminopimelate</name>
        <dbReference type="ChEBI" id="CHEBI:57791"/>
    </ligand>
</feature>
<comment type="subcellular location">
    <subcellularLocation>
        <location evidence="8 9">Cytoplasm</location>
    </subcellularLocation>
</comment>
<dbReference type="SUPFAM" id="SSF63418">
    <property type="entry name" value="MurE/MurF N-terminal domain"/>
    <property type="match status" value="1"/>
</dbReference>
<keyword evidence="8" id="KW-0067">ATP-binding</keyword>
<evidence type="ECO:0000259" key="12">
    <source>
        <dbReference type="Pfam" id="PF08245"/>
    </source>
</evidence>
<organism evidence="13 14">
    <name type="scientific">Halobacillus litoralis</name>
    <dbReference type="NCBI Taxonomy" id="45668"/>
    <lineage>
        <taxon>Bacteria</taxon>
        <taxon>Bacillati</taxon>
        <taxon>Bacillota</taxon>
        <taxon>Bacilli</taxon>
        <taxon>Bacillales</taxon>
        <taxon>Bacillaceae</taxon>
        <taxon>Halobacillus</taxon>
    </lineage>
</organism>
<feature type="binding site" evidence="8">
    <location>
        <begin position="151"/>
        <end position="152"/>
    </location>
    <ligand>
        <name>UDP-N-acetyl-alpha-D-muramoyl-L-alanyl-D-glutamate</name>
        <dbReference type="ChEBI" id="CHEBI:83900"/>
    </ligand>
</feature>
<feature type="domain" description="Mur ligase N-terminal catalytic" evidence="10">
    <location>
        <begin position="24"/>
        <end position="77"/>
    </location>
</feature>
<dbReference type="Gene3D" id="3.40.1390.10">
    <property type="entry name" value="MurE/MurF, N-terminal domain"/>
    <property type="match status" value="1"/>
</dbReference>
<evidence type="ECO:0000259" key="10">
    <source>
        <dbReference type="Pfam" id="PF01225"/>
    </source>
</evidence>
<comment type="pathway">
    <text evidence="1 8 9">Cell wall biogenesis; peptidoglycan biosynthesis.</text>
</comment>
<dbReference type="GO" id="GO:0005524">
    <property type="term" value="F:ATP binding"/>
    <property type="evidence" value="ECO:0007669"/>
    <property type="project" value="UniProtKB-UniRule"/>
</dbReference>
<comment type="PTM">
    <text evidence="8">Carboxylation is probably crucial for Mg(2+) binding and, consequently, for the gamma-phosphate positioning of ATP.</text>
</comment>
<dbReference type="SUPFAM" id="SSF53244">
    <property type="entry name" value="MurD-like peptide ligases, peptide-binding domain"/>
    <property type="match status" value="1"/>
</dbReference>
<dbReference type="NCBIfam" id="NF001124">
    <property type="entry name" value="PRK00139.1-2"/>
    <property type="match status" value="1"/>
</dbReference>
<keyword evidence="5 8" id="KW-0573">Peptidoglycan synthesis</keyword>
<feature type="binding site" evidence="8">
    <location>
        <begin position="109"/>
        <end position="115"/>
    </location>
    <ligand>
        <name>ATP</name>
        <dbReference type="ChEBI" id="CHEBI:30616"/>
    </ligand>
</feature>
<feature type="binding site" evidence="8">
    <location>
        <position position="150"/>
    </location>
    <ligand>
        <name>UDP-N-acetyl-alpha-D-muramoyl-L-alanyl-D-glutamate</name>
        <dbReference type="ChEBI" id="CHEBI:83900"/>
    </ligand>
</feature>
<comment type="similarity">
    <text evidence="2 8">Belongs to the MurCDEF family. MurE subfamily.</text>
</comment>
<feature type="binding site" evidence="8">
    <location>
        <position position="186"/>
    </location>
    <ligand>
        <name>UDP-N-acetyl-alpha-D-muramoyl-L-alanyl-D-glutamate</name>
        <dbReference type="ChEBI" id="CHEBI:83900"/>
    </ligand>
</feature>
<proteinExistence type="inferred from homology"/>
<dbReference type="UniPathway" id="UPA00219"/>
<dbReference type="GO" id="GO:0000287">
    <property type="term" value="F:magnesium ion binding"/>
    <property type="evidence" value="ECO:0007669"/>
    <property type="project" value="UniProtKB-UniRule"/>
</dbReference>
<dbReference type="Gene3D" id="3.90.190.20">
    <property type="entry name" value="Mur ligase, C-terminal domain"/>
    <property type="match status" value="1"/>
</dbReference>
<keyword evidence="3 8" id="KW-0132">Cell division</keyword>
<evidence type="ECO:0000256" key="7">
    <source>
        <dbReference type="ARBA" id="ARBA00023316"/>
    </source>
</evidence>
<accession>A0A845DNA5</accession>
<feature type="binding site" evidence="8">
    <location>
        <position position="384"/>
    </location>
    <ligand>
        <name>meso-2,6-diaminopimelate</name>
        <dbReference type="ChEBI" id="CHEBI:57791"/>
    </ligand>
</feature>
<evidence type="ECO:0000256" key="1">
    <source>
        <dbReference type="ARBA" id="ARBA00004752"/>
    </source>
</evidence>
<dbReference type="Proteomes" id="UP000460949">
    <property type="component" value="Unassembled WGS sequence"/>
</dbReference>
<dbReference type="InterPro" id="IPR035911">
    <property type="entry name" value="MurE/MurF_N"/>
</dbReference>
<keyword evidence="8" id="KW-0963">Cytoplasm</keyword>
<evidence type="ECO:0000256" key="9">
    <source>
        <dbReference type="RuleBase" id="RU004135"/>
    </source>
</evidence>
<evidence type="ECO:0000256" key="3">
    <source>
        <dbReference type="ARBA" id="ARBA00022618"/>
    </source>
</evidence>
<dbReference type="GO" id="GO:0008765">
    <property type="term" value="F:UDP-N-acetylmuramoylalanyl-D-glutamate-2,6-diaminopimelate ligase activity"/>
    <property type="evidence" value="ECO:0007669"/>
    <property type="project" value="UniProtKB-UniRule"/>
</dbReference>
<feature type="binding site" evidence="8">
    <location>
        <position position="184"/>
    </location>
    <ligand>
        <name>UDP-N-acetyl-alpha-D-muramoyl-L-alanyl-D-glutamate</name>
        <dbReference type="ChEBI" id="CHEBI:83900"/>
    </ligand>
</feature>
<dbReference type="HAMAP" id="MF_00208">
    <property type="entry name" value="MurE"/>
    <property type="match status" value="1"/>
</dbReference>
<evidence type="ECO:0000256" key="8">
    <source>
        <dbReference type="HAMAP-Rule" id="MF_00208"/>
    </source>
</evidence>
<dbReference type="InterPro" id="IPR036565">
    <property type="entry name" value="Mur-like_cat_sf"/>
</dbReference>
<keyword evidence="8 13" id="KW-0436">Ligase</keyword>
<dbReference type="Pfam" id="PF02875">
    <property type="entry name" value="Mur_ligase_C"/>
    <property type="match status" value="1"/>
</dbReference>
<dbReference type="GO" id="GO:0005737">
    <property type="term" value="C:cytoplasm"/>
    <property type="evidence" value="ECO:0007669"/>
    <property type="project" value="UniProtKB-SubCell"/>
</dbReference>
<keyword evidence="8" id="KW-0547">Nucleotide-binding</keyword>
<keyword evidence="8" id="KW-0460">Magnesium</keyword>